<accession>A0ABR4N4X2</accession>
<name>A0ABR4N4X2_9FUNG</name>
<proteinExistence type="predicted"/>
<organism evidence="2 3">
    <name type="scientific">Polyrhizophydium stewartii</name>
    <dbReference type="NCBI Taxonomy" id="2732419"/>
    <lineage>
        <taxon>Eukaryota</taxon>
        <taxon>Fungi</taxon>
        <taxon>Fungi incertae sedis</taxon>
        <taxon>Chytridiomycota</taxon>
        <taxon>Chytridiomycota incertae sedis</taxon>
        <taxon>Chytridiomycetes</taxon>
        <taxon>Rhizophydiales</taxon>
        <taxon>Rhizophydiales incertae sedis</taxon>
        <taxon>Polyrhizophydium</taxon>
    </lineage>
</organism>
<gene>
    <name evidence="2" type="ORF">HK105_205858</name>
</gene>
<dbReference type="EMBL" id="JADGIZ020000032">
    <property type="protein sequence ID" value="KAL2914509.1"/>
    <property type="molecule type" value="Genomic_DNA"/>
</dbReference>
<feature type="region of interest" description="Disordered" evidence="1">
    <location>
        <begin position="47"/>
        <end position="73"/>
    </location>
</feature>
<comment type="caution">
    <text evidence="2">The sequence shown here is derived from an EMBL/GenBank/DDBJ whole genome shotgun (WGS) entry which is preliminary data.</text>
</comment>
<feature type="region of interest" description="Disordered" evidence="1">
    <location>
        <begin position="202"/>
        <end position="225"/>
    </location>
</feature>
<evidence type="ECO:0000256" key="1">
    <source>
        <dbReference type="SAM" id="MobiDB-lite"/>
    </source>
</evidence>
<sequence length="366" mass="36212">MPASATIIVTVCAVTVGALAVAAYVFGPALLDRLMLESHPVGRAIAAVSTRKSKTPPRTSSFKSKPGGNRADPLDAAAAMQPLAPGQDHVAKTSLPASTASVPTLVLPQGDSDGQGHRRPHDQVPRSSPPSRSSSLSLISAEPSAAPSAAPSAGPSPGASRSVSLSASAFSLIESTPSSGSLQMVSAVPSLSMLDADRPSARDIAGTASAPPPAVPPAPVSASASSGSFVSAREVSHSTSASSLSSASSSRTGSSAGSRSSNTTISQGTSAALQGAAAALGSARMHATMVLAAPGASQDLGSLMIPTTVEGDRSRSTSLASSQGWVDVAYHGDSRTDLASVSLSTSDASPMPSPSMGALVQHEESD</sequence>
<feature type="region of interest" description="Disordered" evidence="1">
    <location>
        <begin position="240"/>
        <end position="267"/>
    </location>
</feature>
<evidence type="ECO:0000313" key="2">
    <source>
        <dbReference type="EMBL" id="KAL2914509.1"/>
    </source>
</evidence>
<reference evidence="2 3" key="1">
    <citation type="submission" date="2023-09" db="EMBL/GenBank/DDBJ databases">
        <title>Pangenome analysis of Batrachochytrium dendrobatidis and related Chytrids.</title>
        <authorList>
            <person name="Yacoub M.N."/>
            <person name="Stajich J.E."/>
            <person name="James T.Y."/>
        </authorList>
    </citation>
    <scope>NUCLEOTIDE SEQUENCE [LARGE SCALE GENOMIC DNA]</scope>
    <source>
        <strain evidence="2 3">JEL0888</strain>
    </source>
</reference>
<evidence type="ECO:0000313" key="3">
    <source>
        <dbReference type="Proteomes" id="UP001527925"/>
    </source>
</evidence>
<feature type="compositionally biased region" description="Low complexity" evidence="1">
    <location>
        <begin position="125"/>
        <end position="162"/>
    </location>
</feature>
<feature type="compositionally biased region" description="Pro residues" evidence="1">
    <location>
        <begin position="210"/>
        <end position="219"/>
    </location>
</feature>
<keyword evidence="3" id="KW-1185">Reference proteome</keyword>
<protein>
    <submittedName>
        <fullName evidence="2">Uncharacterized protein</fullName>
    </submittedName>
</protein>
<feature type="region of interest" description="Disordered" evidence="1">
    <location>
        <begin position="341"/>
        <end position="366"/>
    </location>
</feature>
<feature type="region of interest" description="Disordered" evidence="1">
    <location>
        <begin position="103"/>
        <end position="162"/>
    </location>
</feature>
<dbReference type="Proteomes" id="UP001527925">
    <property type="component" value="Unassembled WGS sequence"/>
</dbReference>